<organism evidence="2 3">
    <name type="scientific">Podospora didyma</name>
    <dbReference type="NCBI Taxonomy" id="330526"/>
    <lineage>
        <taxon>Eukaryota</taxon>
        <taxon>Fungi</taxon>
        <taxon>Dikarya</taxon>
        <taxon>Ascomycota</taxon>
        <taxon>Pezizomycotina</taxon>
        <taxon>Sordariomycetes</taxon>
        <taxon>Sordariomycetidae</taxon>
        <taxon>Sordariales</taxon>
        <taxon>Podosporaceae</taxon>
        <taxon>Podospora</taxon>
    </lineage>
</organism>
<evidence type="ECO:0000313" key="2">
    <source>
        <dbReference type="EMBL" id="KAK3389867.1"/>
    </source>
</evidence>
<evidence type="ECO:0000256" key="1">
    <source>
        <dbReference type="SAM" id="Phobius"/>
    </source>
</evidence>
<name>A0AAE0NY60_9PEZI</name>
<protein>
    <submittedName>
        <fullName evidence="2">Uncharacterized protein</fullName>
    </submittedName>
</protein>
<dbReference type="Proteomes" id="UP001285441">
    <property type="component" value="Unassembled WGS sequence"/>
</dbReference>
<accession>A0AAE0NY60</accession>
<feature type="transmembrane region" description="Helical" evidence="1">
    <location>
        <begin position="50"/>
        <end position="69"/>
    </location>
</feature>
<gene>
    <name evidence="2" type="ORF">B0H63DRAFT_464455</name>
</gene>
<keyword evidence="1" id="KW-0812">Transmembrane</keyword>
<evidence type="ECO:0000313" key="3">
    <source>
        <dbReference type="Proteomes" id="UP001285441"/>
    </source>
</evidence>
<dbReference type="EMBL" id="JAULSW010000002">
    <property type="protein sequence ID" value="KAK3389867.1"/>
    <property type="molecule type" value="Genomic_DNA"/>
</dbReference>
<comment type="caution">
    <text evidence="2">The sequence shown here is derived from an EMBL/GenBank/DDBJ whole genome shotgun (WGS) entry which is preliminary data.</text>
</comment>
<sequence>MTRFYLFIDVQLEVYESASVQTLNLRMIAGLIFSPFSTTKSPKKMHFRSALLAVSALAVAGTTQAAAIGSRIPLMGYFRVSTEPQCPLQVSDFIQLGLPLGPDDTSCRNFYNNTVYSAINVEYFHPQCQLVLFNTFACTDPGTISGTGCWVPQGGIKAYKATCPYRTW</sequence>
<reference evidence="2" key="1">
    <citation type="journal article" date="2023" name="Mol. Phylogenet. Evol.">
        <title>Genome-scale phylogeny and comparative genomics of the fungal order Sordariales.</title>
        <authorList>
            <person name="Hensen N."/>
            <person name="Bonometti L."/>
            <person name="Westerberg I."/>
            <person name="Brannstrom I.O."/>
            <person name="Guillou S."/>
            <person name="Cros-Aarteil S."/>
            <person name="Calhoun S."/>
            <person name="Haridas S."/>
            <person name="Kuo A."/>
            <person name="Mondo S."/>
            <person name="Pangilinan J."/>
            <person name="Riley R."/>
            <person name="LaButti K."/>
            <person name="Andreopoulos B."/>
            <person name="Lipzen A."/>
            <person name="Chen C."/>
            <person name="Yan M."/>
            <person name="Daum C."/>
            <person name="Ng V."/>
            <person name="Clum A."/>
            <person name="Steindorff A."/>
            <person name="Ohm R.A."/>
            <person name="Martin F."/>
            <person name="Silar P."/>
            <person name="Natvig D.O."/>
            <person name="Lalanne C."/>
            <person name="Gautier V."/>
            <person name="Ament-Velasquez S.L."/>
            <person name="Kruys A."/>
            <person name="Hutchinson M.I."/>
            <person name="Powell A.J."/>
            <person name="Barry K."/>
            <person name="Miller A.N."/>
            <person name="Grigoriev I.V."/>
            <person name="Debuchy R."/>
            <person name="Gladieux P."/>
            <person name="Hiltunen Thoren M."/>
            <person name="Johannesson H."/>
        </authorList>
    </citation>
    <scope>NUCLEOTIDE SEQUENCE</scope>
    <source>
        <strain evidence="2">CBS 232.78</strain>
    </source>
</reference>
<proteinExistence type="predicted"/>
<keyword evidence="3" id="KW-1185">Reference proteome</keyword>
<keyword evidence="1" id="KW-1133">Transmembrane helix</keyword>
<reference evidence="2" key="2">
    <citation type="submission" date="2023-06" db="EMBL/GenBank/DDBJ databases">
        <authorList>
            <consortium name="Lawrence Berkeley National Laboratory"/>
            <person name="Haridas S."/>
            <person name="Hensen N."/>
            <person name="Bonometti L."/>
            <person name="Westerberg I."/>
            <person name="Brannstrom I.O."/>
            <person name="Guillou S."/>
            <person name="Cros-Aarteil S."/>
            <person name="Calhoun S."/>
            <person name="Kuo A."/>
            <person name="Mondo S."/>
            <person name="Pangilinan J."/>
            <person name="Riley R."/>
            <person name="LaButti K."/>
            <person name="Andreopoulos B."/>
            <person name="Lipzen A."/>
            <person name="Chen C."/>
            <person name="Yanf M."/>
            <person name="Daum C."/>
            <person name="Ng V."/>
            <person name="Clum A."/>
            <person name="Steindorff A."/>
            <person name="Ohm R."/>
            <person name="Martin F."/>
            <person name="Silar P."/>
            <person name="Natvig D."/>
            <person name="Lalanne C."/>
            <person name="Gautier V."/>
            <person name="Ament-velasquez S.L."/>
            <person name="Kruys A."/>
            <person name="Hutchinson M.I."/>
            <person name="Powell A.J."/>
            <person name="Barry K."/>
            <person name="Miller A.N."/>
            <person name="Grigoriev I.V."/>
            <person name="Debuchy R."/>
            <person name="Gladieux P."/>
            <person name="Thoren M.H."/>
            <person name="Johannesson H."/>
        </authorList>
    </citation>
    <scope>NUCLEOTIDE SEQUENCE</scope>
    <source>
        <strain evidence="2">CBS 232.78</strain>
    </source>
</reference>
<dbReference type="AlphaFoldDB" id="A0AAE0NY60"/>
<keyword evidence="1" id="KW-0472">Membrane</keyword>